<accession>U4LUZ2</accession>
<name>U4LUZ2_PYROM</name>
<gene>
    <name evidence="1" type="ORF">PCON_12341</name>
</gene>
<keyword evidence="2" id="KW-1185">Reference proteome</keyword>
<reference evidence="1 2" key="1">
    <citation type="journal article" date="2013" name="PLoS Genet.">
        <title>The genome and development-dependent transcriptomes of Pyronema confluens: a window into fungal evolution.</title>
        <authorList>
            <person name="Traeger S."/>
            <person name="Altegoer F."/>
            <person name="Freitag M."/>
            <person name="Gabaldon T."/>
            <person name="Kempken F."/>
            <person name="Kumar A."/>
            <person name="Marcet-Houben M."/>
            <person name="Poggeler S."/>
            <person name="Stajich J.E."/>
            <person name="Nowrousian M."/>
        </authorList>
    </citation>
    <scope>NUCLEOTIDE SEQUENCE [LARGE SCALE GENOMIC DNA]</scope>
    <source>
        <strain evidence="2">CBS 100304</strain>
        <tissue evidence="1">Vegetative mycelium</tissue>
    </source>
</reference>
<evidence type="ECO:0000313" key="2">
    <source>
        <dbReference type="Proteomes" id="UP000018144"/>
    </source>
</evidence>
<dbReference type="Proteomes" id="UP000018144">
    <property type="component" value="Unassembled WGS sequence"/>
</dbReference>
<dbReference type="EMBL" id="HF935724">
    <property type="protein sequence ID" value="CCX32071.1"/>
    <property type="molecule type" value="Genomic_DNA"/>
</dbReference>
<dbReference type="AlphaFoldDB" id="U4LUZ2"/>
<evidence type="ECO:0000313" key="1">
    <source>
        <dbReference type="EMBL" id="CCX32071.1"/>
    </source>
</evidence>
<proteinExistence type="predicted"/>
<sequence>MAPYLLYTNAKSALGPQVPTAQTHISRLWILQYHTTTKKCCQKCCHFMLTLRYTYPVHSRYHSSQYSAHPVR</sequence>
<protein>
    <submittedName>
        <fullName evidence="1">Uncharacterized protein</fullName>
    </submittedName>
</protein>
<organism evidence="1 2">
    <name type="scientific">Pyronema omphalodes (strain CBS 100304)</name>
    <name type="common">Pyronema confluens</name>
    <dbReference type="NCBI Taxonomy" id="1076935"/>
    <lineage>
        <taxon>Eukaryota</taxon>
        <taxon>Fungi</taxon>
        <taxon>Dikarya</taxon>
        <taxon>Ascomycota</taxon>
        <taxon>Pezizomycotina</taxon>
        <taxon>Pezizomycetes</taxon>
        <taxon>Pezizales</taxon>
        <taxon>Pyronemataceae</taxon>
        <taxon>Pyronema</taxon>
    </lineage>
</organism>